<name>A0ABD0JU27_9CAEN</name>
<feature type="region of interest" description="Disordered" evidence="2">
    <location>
        <begin position="188"/>
        <end position="208"/>
    </location>
</feature>
<dbReference type="InterPro" id="IPR003961">
    <property type="entry name" value="FN3_dom"/>
</dbReference>
<evidence type="ECO:0000256" key="1">
    <source>
        <dbReference type="ARBA" id="ARBA00022737"/>
    </source>
</evidence>
<dbReference type="SMART" id="SM00060">
    <property type="entry name" value="FN3"/>
    <property type="match status" value="1"/>
</dbReference>
<dbReference type="InterPro" id="IPR003598">
    <property type="entry name" value="Ig_sub2"/>
</dbReference>
<evidence type="ECO:0000259" key="3">
    <source>
        <dbReference type="PROSITE" id="PS50835"/>
    </source>
</evidence>
<feature type="non-terminal residue" evidence="5">
    <location>
        <position position="1"/>
    </location>
</feature>
<evidence type="ECO:0000313" key="6">
    <source>
        <dbReference type="Proteomes" id="UP001519460"/>
    </source>
</evidence>
<dbReference type="Pfam" id="PF00041">
    <property type="entry name" value="fn3"/>
    <property type="match status" value="1"/>
</dbReference>
<dbReference type="PROSITE" id="PS50853">
    <property type="entry name" value="FN3"/>
    <property type="match status" value="1"/>
</dbReference>
<protein>
    <submittedName>
        <fullName evidence="5">Uncharacterized protein</fullName>
    </submittedName>
</protein>
<dbReference type="AlphaFoldDB" id="A0ABD0JU27"/>
<comment type="caution">
    <text evidence="5">The sequence shown here is derived from an EMBL/GenBank/DDBJ whole genome shotgun (WGS) entry which is preliminary data.</text>
</comment>
<dbReference type="EMBL" id="JACVVK020000322">
    <property type="protein sequence ID" value="KAK7478564.1"/>
    <property type="molecule type" value="Genomic_DNA"/>
</dbReference>
<dbReference type="PROSITE" id="PS50835">
    <property type="entry name" value="IG_LIKE"/>
    <property type="match status" value="1"/>
</dbReference>
<organism evidence="5 6">
    <name type="scientific">Batillaria attramentaria</name>
    <dbReference type="NCBI Taxonomy" id="370345"/>
    <lineage>
        <taxon>Eukaryota</taxon>
        <taxon>Metazoa</taxon>
        <taxon>Spiralia</taxon>
        <taxon>Lophotrochozoa</taxon>
        <taxon>Mollusca</taxon>
        <taxon>Gastropoda</taxon>
        <taxon>Caenogastropoda</taxon>
        <taxon>Sorbeoconcha</taxon>
        <taxon>Cerithioidea</taxon>
        <taxon>Batillariidae</taxon>
        <taxon>Batillaria</taxon>
    </lineage>
</organism>
<dbReference type="InterPro" id="IPR036116">
    <property type="entry name" value="FN3_sf"/>
</dbReference>
<dbReference type="Gene3D" id="2.60.40.10">
    <property type="entry name" value="Immunoglobulins"/>
    <property type="match status" value="2"/>
</dbReference>
<dbReference type="PANTHER" id="PTHR13817">
    <property type="entry name" value="TITIN"/>
    <property type="match status" value="1"/>
</dbReference>
<evidence type="ECO:0000259" key="4">
    <source>
        <dbReference type="PROSITE" id="PS50853"/>
    </source>
</evidence>
<dbReference type="InterPro" id="IPR036179">
    <property type="entry name" value="Ig-like_dom_sf"/>
</dbReference>
<dbReference type="SMART" id="SM00408">
    <property type="entry name" value="IGc2"/>
    <property type="match status" value="1"/>
</dbReference>
<dbReference type="InterPro" id="IPR013783">
    <property type="entry name" value="Ig-like_fold"/>
</dbReference>
<feature type="domain" description="Fibronectin type-III" evidence="4">
    <location>
        <begin position="104"/>
        <end position="203"/>
    </location>
</feature>
<sequence>FIHIEGRLADVEVEEGARARLLCKTSSDPLESSHLYIRWHFNGRELNMTESAGKDSKFVQKSDKNRHALIIRNAQLEDSGQYTCIASLGLDSDRAAATLTVKSRPGPPVAVETRSCHGNRAELVWQAGPDNGAKITEYLVQFNTSDTPDVWYDYYETVSGKKLHYFVDLSPWGTYTFRLLARNELGTSPPSAVTQRSCITPPDRPDRNPKNVATLTHKKGYLVVEWTVKLSPKMPLWLLHLKRGQCACGLGQRVLELESRASQTTDFDKLG</sequence>
<feature type="compositionally biased region" description="Polar residues" evidence="2">
    <location>
        <begin position="188"/>
        <end position="198"/>
    </location>
</feature>
<dbReference type="Proteomes" id="UP001519460">
    <property type="component" value="Unassembled WGS sequence"/>
</dbReference>
<reference evidence="5 6" key="1">
    <citation type="journal article" date="2023" name="Sci. Data">
        <title>Genome assembly of the Korean intertidal mud-creeper Batillaria attramentaria.</title>
        <authorList>
            <person name="Patra A.K."/>
            <person name="Ho P.T."/>
            <person name="Jun S."/>
            <person name="Lee S.J."/>
            <person name="Kim Y."/>
            <person name="Won Y.J."/>
        </authorList>
    </citation>
    <scope>NUCLEOTIDE SEQUENCE [LARGE SCALE GENOMIC DNA]</scope>
    <source>
        <strain evidence="5">Wonlab-2016</strain>
    </source>
</reference>
<dbReference type="InterPro" id="IPR013098">
    <property type="entry name" value="Ig_I-set"/>
</dbReference>
<feature type="domain" description="Ig-like" evidence="3">
    <location>
        <begin position="1"/>
        <end position="100"/>
    </location>
</feature>
<dbReference type="CDD" id="cd00063">
    <property type="entry name" value="FN3"/>
    <property type="match status" value="1"/>
</dbReference>
<dbReference type="SUPFAM" id="SSF48726">
    <property type="entry name" value="Immunoglobulin"/>
    <property type="match status" value="1"/>
</dbReference>
<dbReference type="SMART" id="SM00409">
    <property type="entry name" value="IG"/>
    <property type="match status" value="1"/>
</dbReference>
<dbReference type="InterPro" id="IPR050964">
    <property type="entry name" value="Striated_Muscle_Regulatory"/>
</dbReference>
<dbReference type="InterPro" id="IPR003599">
    <property type="entry name" value="Ig_sub"/>
</dbReference>
<keyword evidence="6" id="KW-1185">Reference proteome</keyword>
<keyword evidence="1" id="KW-0677">Repeat</keyword>
<evidence type="ECO:0000313" key="5">
    <source>
        <dbReference type="EMBL" id="KAK7478564.1"/>
    </source>
</evidence>
<proteinExistence type="predicted"/>
<dbReference type="PANTHER" id="PTHR13817:SF73">
    <property type="entry name" value="FIBRONECTIN TYPE-III DOMAIN-CONTAINING PROTEIN"/>
    <property type="match status" value="1"/>
</dbReference>
<accession>A0ABD0JU27</accession>
<evidence type="ECO:0000256" key="2">
    <source>
        <dbReference type="SAM" id="MobiDB-lite"/>
    </source>
</evidence>
<dbReference type="InterPro" id="IPR007110">
    <property type="entry name" value="Ig-like_dom"/>
</dbReference>
<dbReference type="Pfam" id="PF07679">
    <property type="entry name" value="I-set"/>
    <property type="match status" value="1"/>
</dbReference>
<dbReference type="SUPFAM" id="SSF49265">
    <property type="entry name" value="Fibronectin type III"/>
    <property type="match status" value="1"/>
</dbReference>
<gene>
    <name evidence="5" type="ORF">BaRGS_00030163</name>
</gene>